<dbReference type="STRING" id="538381.GCA_001696535_00851"/>
<dbReference type="InterPro" id="IPR032823">
    <property type="entry name" value="BCA_ABC_TP_C"/>
</dbReference>
<dbReference type="GO" id="GO:1903806">
    <property type="term" value="P:L-isoleucine import across plasma membrane"/>
    <property type="evidence" value="ECO:0007669"/>
    <property type="project" value="TreeGrafter"/>
</dbReference>
<dbReference type="AlphaFoldDB" id="A0A285TK23"/>
<dbReference type="SUPFAM" id="SSF52540">
    <property type="entry name" value="P-loop containing nucleoside triphosphate hydrolases"/>
    <property type="match status" value="1"/>
</dbReference>
<dbReference type="GO" id="GO:0015188">
    <property type="term" value="F:L-isoleucine transmembrane transporter activity"/>
    <property type="evidence" value="ECO:0007669"/>
    <property type="project" value="TreeGrafter"/>
</dbReference>
<dbReference type="PANTHER" id="PTHR45772:SF7">
    <property type="entry name" value="AMINO ACID ABC TRANSPORTER ATP-BINDING PROTEIN"/>
    <property type="match status" value="1"/>
</dbReference>
<evidence type="ECO:0000256" key="2">
    <source>
        <dbReference type="ARBA" id="ARBA00022741"/>
    </source>
</evidence>
<dbReference type="GO" id="GO:0016887">
    <property type="term" value="F:ATP hydrolysis activity"/>
    <property type="evidence" value="ECO:0007669"/>
    <property type="project" value="InterPro"/>
</dbReference>
<evidence type="ECO:0000256" key="1">
    <source>
        <dbReference type="ARBA" id="ARBA00022448"/>
    </source>
</evidence>
<dbReference type="GO" id="GO:0042941">
    <property type="term" value="P:D-alanine transmembrane transport"/>
    <property type="evidence" value="ECO:0007669"/>
    <property type="project" value="TreeGrafter"/>
</dbReference>
<dbReference type="SMART" id="SM00382">
    <property type="entry name" value="AAA"/>
    <property type="match status" value="1"/>
</dbReference>
<dbReference type="EMBL" id="OBML01000012">
    <property type="protein sequence ID" value="SOC22471.1"/>
    <property type="molecule type" value="Genomic_DNA"/>
</dbReference>
<protein>
    <submittedName>
        <fullName evidence="5">Amino acid/amide ABC transporter ATP-binding protein 1, HAAT family</fullName>
    </submittedName>
</protein>
<dbReference type="PANTHER" id="PTHR45772">
    <property type="entry name" value="CONSERVED COMPONENT OF ABC TRANSPORTER FOR NATURAL AMINO ACIDS-RELATED"/>
    <property type="match status" value="1"/>
</dbReference>
<sequence length="261" mass="27791">MSETAQSDTMLRVEGVSKSFGGLQASRDISMSVPKGKITSLIGPNGAGKTTLFALITGFHKPDAGKVSFLGEDITGMAPQDIAMRGMIRTFQIVQPFAGQSVRENIAVGAHLHIRSRDAALAKAEEVARKVGLGDRLDMDAAALTVAGRKRLEVARALATDPKLILFDEVLAGLNPSEIRDVIPVIRAIRDEGVTILLIEHVMQAVMSLSEHTWVLNQGELIAQGPPAEVVGDPLVIEAYLGKGMAERIARQRMTAGGAHA</sequence>
<dbReference type="CDD" id="cd03219">
    <property type="entry name" value="ABC_Mj1267_LivG_branched"/>
    <property type="match status" value="1"/>
</dbReference>
<dbReference type="InterPro" id="IPR027417">
    <property type="entry name" value="P-loop_NTPase"/>
</dbReference>
<proteinExistence type="predicted"/>
<accession>A0A285TK23</accession>
<dbReference type="Pfam" id="PF00005">
    <property type="entry name" value="ABC_tran"/>
    <property type="match status" value="1"/>
</dbReference>
<gene>
    <name evidence="5" type="ORF">SAMN05421512_11276</name>
</gene>
<organism evidence="5 6">
    <name type="scientific">Stappia indica</name>
    <dbReference type="NCBI Taxonomy" id="538381"/>
    <lineage>
        <taxon>Bacteria</taxon>
        <taxon>Pseudomonadati</taxon>
        <taxon>Pseudomonadota</taxon>
        <taxon>Alphaproteobacteria</taxon>
        <taxon>Hyphomicrobiales</taxon>
        <taxon>Stappiaceae</taxon>
        <taxon>Stappia</taxon>
    </lineage>
</organism>
<name>A0A285TK23_9HYPH</name>
<dbReference type="GO" id="GO:0005524">
    <property type="term" value="F:ATP binding"/>
    <property type="evidence" value="ECO:0007669"/>
    <property type="project" value="UniProtKB-KW"/>
</dbReference>
<dbReference type="InterPro" id="IPR003593">
    <property type="entry name" value="AAA+_ATPase"/>
</dbReference>
<dbReference type="PROSITE" id="PS50893">
    <property type="entry name" value="ABC_TRANSPORTER_2"/>
    <property type="match status" value="1"/>
</dbReference>
<evidence type="ECO:0000259" key="4">
    <source>
        <dbReference type="PROSITE" id="PS50893"/>
    </source>
</evidence>
<dbReference type="Pfam" id="PF12399">
    <property type="entry name" value="BCA_ABC_TP_C"/>
    <property type="match status" value="1"/>
</dbReference>
<keyword evidence="6" id="KW-1185">Reference proteome</keyword>
<dbReference type="InterPro" id="IPR051120">
    <property type="entry name" value="ABC_AA/LPS_Transport"/>
</dbReference>
<dbReference type="RefSeq" id="WP_097176112.1">
    <property type="nucleotide sequence ID" value="NZ_OBML01000012.1"/>
</dbReference>
<dbReference type="Gene3D" id="3.40.50.300">
    <property type="entry name" value="P-loop containing nucleotide triphosphate hydrolases"/>
    <property type="match status" value="1"/>
</dbReference>
<keyword evidence="1" id="KW-0813">Transport</keyword>
<feature type="domain" description="ABC transporter" evidence="4">
    <location>
        <begin position="11"/>
        <end position="243"/>
    </location>
</feature>
<evidence type="ECO:0000313" key="6">
    <source>
        <dbReference type="Proteomes" id="UP000219331"/>
    </source>
</evidence>
<keyword evidence="3 5" id="KW-0067">ATP-binding</keyword>
<evidence type="ECO:0000313" key="5">
    <source>
        <dbReference type="EMBL" id="SOC22471.1"/>
    </source>
</evidence>
<dbReference type="GO" id="GO:0005886">
    <property type="term" value="C:plasma membrane"/>
    <property type="evidence" value="ECO:0007669"/>
    <property type="project" value="TreeGrafter"/>
</dbReference>
<dbReference type="InterPro" id="IPR003439">
    <property type="entry name" value="ABC_transporter-like_ATP-bd"/>
</dbReference>
<evidence type="ECO:0000256" key="3">
    <source>
        <dbReference type="ARBA" id="ARBA00022840"/>
    </source>
</evidence>
<dbReference type="GO" id="GO:0015808">
    <property type="term" value="P:L-alanine transport"/>
    <property type="evidence" value="ECO:0007669"/>
    <property type="project" value="TreeGrafter"/>
</dbReference>
<dbReference type="GO" id="GO:1903805">
    <property type="term" value="P:L-valine import across plasma membrane"/>
    <property type="evidence" value="ECO:0007669"/>
    <property type="project" value="TreeGrafter"/>
</dbReference>
<dbReference type="OrthoDB" id="9806149at2"/>
<dbReference type="GO" id="GO:0015192">
    <property type="term" value="F:L-phenylalanine transmembrane transporter activity"/>
    <property type="evidence" value="ECO:0007669"/>
    <property type="project" value="TreeGrafter"/>
</dbReference>
<dbReference type="GO" id="GO:0005304">
    <property type="term" value="F:L-valine transmembrane transporter activity"/>
    <property type="evidence" value="ECO:0007669"/>
    <property type="project" value="TreeGrafter"/>
</dbReference>
<reference evidence="5 6" key="1">
    <citation type="submission" date="2017-08" db="EMBL/GenBank/DDBJ databases">
        <authorList>
            <person name="de Groot N.N."/>
        </authorList>
    </citation>
    <scope>NUCLEOTIDE SEQUENCE [LARGE SCALE GENOMIC DNA]</scope>
    <source>
        <strain evidence="5 6">USBA 352</strain>
    </source>
</reference>
<dbReference type="Proteomes" id="UP000219331">
    <property type="component" value="Unassembled WGS sequence"/>
</dbReference>
<keyword evidence="2" id="KW-0547">Nucleotide-binding</keyword>